<dbReference type="InterPro" id="IPR041664">
    <property type="entry name" value="AAA_16"/>
</dbReference>
<dbReference type="SUPFAM" id="SSF48452">
    <property type="entry name" value="TPR-like"/>
    <property type="match status" value="1"/>
</dbReference>
<dbReference type="InterPro" id="IPR036388">
    <property type="entry name" value="WH-like_DNA-bd_sf"/>
</dbReference>
<dbReference type="PROSITE" id="PS00622">
    <property type="entry name" value="HTH_LUXR_1"/>
    <property type="match status" value="1"/>
</dbReference>
<dbReference type="RefSeq" id="WP_331218716.1">
    <property type="nucleotide sequence ID" value="NZ_JAZGQK010000047.1"/>
</dbReference>
<dbReference type="EMBL" id="JAZGQK010000047">
    <property type="protein sequence ID" value="MEE6263922.1"/>
    <property type="molecule type" value="Genomic_DNA"/>
</dbReference>
<keyword evidence="2" id="KW-0067">ATP-binding</keyword>
<evidence type="ECO:0000313" key="5">
    <source>
        <dbReference type="Proteomes" id="UP001332243"/>
    </source>
</evidence>
<dbReference type="PANTHER" id="PTHR16305:SF35">
    <property type="entry name" value="TRANSCRIPTIONAL ACTIVATOR DOMAIN"/>
    <property type="match status" value="1"/>
</dbReference>
<proteinExistence type="predicted"/>
<keyword evidence="1" id="KW-0547">Nucleotide-binding</keyword>
<dbReference type="InterPro" id="IPR000792">
    <property type="entry name" value="Tscrpt_reg_LuxR_C"/>
</dbReference>
<comment type="caution">
    <text evidence="4">The sequence shown here is derived from an EMBL/GenBank/DDBJ whole genome shotgun (WGS) entry which is preliminary data.</text>
</comment>
<protein>
    <submittedName>
        <fullName evidence="4">AAA family ATPase</fullName>
    </submittedName>
</protein>
<gene>
    <name evidence="4" type="ORF">V1633_36280</name>
</gene>
<dbReference type="InterPro" id="IPR027417">
    <property type="entry name" value="P-loop_NTPase"/>
</dbReference>
<dbReference type="Pfam" id="PF13191">
    <property type="entry name" value="AAA_16"/>
    <property type="match status" value="1"/>
</dbReference>
<keyword evidence="5" id="KW-1185">Reference proteome</keyword>
<dbReference type="SUPFAM" id="SSF52540">
    <property type="entry name" value="P-loop containing nucleoside triphosphate hydrolases"/>
    <property type="match status" value="1"/>
</dbReference>
<dbReference type="SUPFAM" id="SSF46894">
    <property type="entry name" value="C-terminal effector domain of the bipartite response regulators"/>
    <property type="match status" value="1"/>
</dbReference>
<sequence>MTSPDRLVGRDQELGLLAAAAEELALGRGSAFWVEGEPGVGKSALVEAGIAAARALGCEVLWGTADQLSQRSPLGVMLSCLGVRVRSPDRRRAEIAEFLLGRGPGLFRDFDVAYATAAEMLVALVDELCTAAPTVLVIDDLQWADPASVTVWQRLCLAVEQTPLMLVGVCGPILRRPEVVNVRTVFSLRDQTLIALEPLTDADTATLVDMLAGGRPGPNLARWVAAAMGNPLHLRELVEALLRERMIRVRDGVADLPDDQADRVPVSLADALSGRLSFVPDVAVQALDTAAMLGHEFSVTELATLVRRPVRMLSNGLGDAVAAGILVRSGSRMAFRHPLIRQALYERIPVPVRAALHLDAARVLADAGGDPLTVAQQLLAADQLGDRWVRGWLLAAAPAVAARAPDVAAALLRRELGRLSAAAADQAPVLTALARILLGMGRHEEAASHARRAIAVLTEPEERGEMYWVLTRALVCGGHTDEALDALREDAFAQPGKLGSWRPRLLASAAMAVRASRGDLVTADAKAAEALREAELSGDAYAMGYALTDLWMTESVRRRHRSALDLVDRALRVLGDEPDHADVRMFALHARVFTLQNLCRWADAEAAVRQASQVARAPGNAVGAATGVTAAVLLYWTGRWDDAIAELSSVDEDGPGITYAGLRERGPTMLRHGVAALLAVRREDRAGAAEHFAAGSALPVETPADRENRDFLQAARALAAERDGALQLAVSTFGEILDRRPGEMTLIHQWLPDLVRVSLAAGDRDAASGAVEASRREAAREAEPWRAEAARLRCEGLFGDDPAPLRAAVAHYRAVGPAVDLAGALEDLAVVLAGRETAACRAALNEAVELYAGFGATCDIRRTDARLRRRGVRRGVPGARTPRAATGWTALTDTERRVALLIAEGRSTPDIASTLFLSRRTVQTHVSRVLAKLELHSRVEIAREVYASTNANG</sequence>
<dbReference type="SMART" id="SM00421">
    <property type="entry name" value="HTH_LUXR"/>
    <property type="match status" value="1"/>
</dbReference>
<dbReference type="Gene3D" id="1.10.10.10">
    <property type="entry name" value="Winged helix-like DNA-binding domain superfamily/Winged helix DNA-binding domain"/>
    <property type="match status" value="1"/>
</dbReference>
<dbReference type="PRINTS" id="PR00038">
    <property type="entry name" value="HTHLUXR"/>
</dbReference>
<dbReference type="PANTHER" id="PTHR16305">
    <property type="entry name" value="TESTICULAR SOLUBLE ADENYLYL CYCLASE"/>
    <property type="match status" value="1"/>
</dbReference>
<name>A0ABU7S540_9ACTN</name>
<reference evidence="4 5" key="1">
    <citation type="submission" date="2024-01" db="EMBL/GenBank/DDBJ databases">
        <title>Genome insights into Plantactinospora sonchi sp. nov.</title>
        <authorList>
            <person name="Wang L."/>
        </authorList>
    </citation>
    <scope>NUCLEOTIDE SEQUENCE [LARGE SCALE GENOMIC DNA]</scope>
    <source>
        <strain evidence="4 5">NEAU-QY2</strain>
    </source>
</reference>
<dbReference type="Proteomes" id="UP001332243">
    <property type="component" value="Unassembled WGS sequence"/>
</dbReference>
<evidence type="ECO:0000259" key="3">
    <source>
        <dbReference type="PROSITE" id="PS50043"/>
    </source>
</evidence>
<dbReference type="Gene3D" id="1.25.40.10">
    <property type="entry name" value="Tetratricopeptide repeat domain"/>
    <property type="match status" value="2"/>
</dbReference>
<feature type="domain" description="HTH luxR-type" evidence="3">
    <location>
        <begin position="884"/>
        <end position="949"/>
    </location>
</feature>
<dbReference type="PROSITE" id="PS50043">
    <property type="entry name" value="HTH_LUXR_2"/>
    <property type="match status" value="1"/>
</dbReference>
<dbReference type="CDD" id="cd06170">
    <property type="entry name" value="LuxR_C_like"/>
    <property type="match status" value="1"/>
</dbReference>
<dbReference type="InterPro" id="IPR016032">
    <property type="entry name" value="Sig_transdc_resp-reg_C-effctor"/>
</dbReference>
<evidence type="ECO:0000256" key="2">
    <source>
        <dbReference type="ARBA" id="ARBA00022840"/>
    </source>
</evidence>
<dbReference type="Pfam" id="PF00196">
    <property type="entry name" value="GerE"/>
    <property type="match status" value="1"/>
</dbReference>
<evidence type="ECO:0000256" key="1">
    <source>
        <dbReference type="ARBA" id="ARBA00022741"/>
    </source>
</evidence>
<organism evidence="4 5">
    <name type="scientific">Plantactinospora sonchi</name>
    <dbReference type="NCBI Taxonomy" id="1544735"/>
    <lineage>
        <taxon>Bacteria</taxon>
        <taxon>Bacillati</taxon>
        <taxon>Actinomycetota</taxon>
        <taxon>Actinomycetes</taxon>
        <taxon>Micromonosporales</taxon>
        <taxon>Micromonosporaceae</taxon>
        <taxon>Plantactinospora</taxon>
    </lineage>
</organism>
<evidence type="ECO:0000313" key="4">
    <source>
        <dbReference type="EMBL" id="MEE6263922.1"/>
    </source>
</evidence>
<accession>A0ABU7S540</accession>
<dbReference type="InterPro" id="IPR011990">
    <property type="entry name" value="TPR-like_helical_dom_sf"/>
</dbReference>